<dbReference type="CDD" id="cd07361">
    <property type="entry name" value="MEMO_like"/>
    <property type="match status" value="1"/>
</dbReference>
<dbReference type="PROSITE" id="PS51112">
    <property type="entry name" value="AMMECR1"/>
    <property type="match status" value="1"/>
</dbReference>
<dbReference type="AlphaFoldDB" id="A0A832A4K1"/>
<dbReference type="InterPro" id="IPR027485">
    <property type="entry name" value="AMMECR1_N"/>
</dbReference>
<dbReference type="Gene3D" id="3.30.1490.150">
    <property type="entry name" value="Hypothetical protein ph0010, domain 2"/>
    <property type="match status" value="1"/>
</dbReference>
<dbReference type="InterPro" id="IPR036071">
    <property type="entry name" value="AMMECR1_dom_sf"/>
</dbReference>
<dbReference type="HAMAP" id="MF_00055">
    <property type="entry name" value="MEMO1"/>
    <property type="match status" value="1"/>
</dbReference>
<evidence type="ECO:0000256" key="2">
    <source>
        <dbReference type="HAMAP-Rule" id="MF_00055"/>
    </source>
</evidence>
<comment type="similarity">
    <text evidence="1 2">Belongs to the MEMO1 family.</text>
</comment>
<keyword evidence="3" id="KW-0732">Signal</keyword>
<dbReference type="PANTHER" id="PTHR11060">
    <property type="entry name" value="PROTEIN MEMO1"/>
    <property type="match status" value="1"/>
</dbReference>
<dbReference type="PANTHER" id="PTHR11060:SF0">
    <property type="entry name" value="PROTEIN MEMO1"/>
    <property type="match status" value="1"/>
</dbReference>
<evidence type="ECO:0000256" key="1">
    <source>
        <dbReference type="ARBA" id="ARBA00006315"/>
    </source>
</evidence>
<dbReference type="HAMAP" id="MF_00645">
    <property type="entry name" value="AMMECR1"/>
    <property type="match status" value="1"/>
</dbReference>
<gene>
    <name evidence="5" type="primary">amrB</name>
    <name evidence="5" type="ORF">ENS06_02075</name>
</gene>
<feature type="signal peptide" evidence="3">
    <location>
        <begin position="1"/>
        <end position="36"/>
    </location>
</feature>
<dbReference type="Pfam" id="PF01871">
    <property type="entry name" value="AMMECR1"/>
    <property type="match status" value="1"/>
</dbReference>
<dbReference type="InterPro" id="IPR027623">
    <property type="entry name" value="AmmeMemoSam_A"/>
</dbReference>
<dbReference type="InterPro" id="IPR023472">
    <property type="entry name" value="Uncharacterised_MJ0810"/>
</dbReference>
<sequence>MDQDQEILTPFKERRSLWAAFLVAAAVLAAFAQAFAASEADGEPVRRSILAGTWYPADPKELRATLGDYLQRATLPDSLPSTDSLVGIVSPHAGIRYSGAIAAYAYKVVQQSAFDTVVVLAPSHRVAFSGVSVHRRGPFETPLGRVPLDTELIEALLQADPDVRDLPEAHAQEHSLEIQLPFLQTVLPSFRLVPLVMGRLSWDTCERLAKALSALARSRRFLVVASTDLSHYHSEKEARILDERLLERLRRLEARELMEDMASGNCEACGAAPLVTLILYARAIGAHDMRILKYGTSADVTGETNRVVGYAAAAVFKGSGARTEGSEAVSAAAPSSPSLSPKDKARLKNIARQTLAAKLFGTVPSPDLPLSELPMSLREPRGAFVTLKRHGQLRGCIGQIEARQPLAHTVSRMASAAAFQDPRFPPVTPEEWDDLELEISVLSPLEKLDDPTRVRVGTHGLVLRKGSRSGLLLPQVAVEQGWDRETFLRQTCRKAGLPPEAWRDPDTEIYIFTAEVF</sequence>
<proteinExistence type="inferred from homology"/>
<dbReference type="NCBIfam" id="TIGR04336">
    <property type="entry name" value="AmmeMemoSam_B"/>
    <property type="match status" value="1"/>
</dbReference>
<dbReference type="Gene3D" id="3.40.830.10">
    <property type="entry name" value="LigB-like"/>
    <property type="match status" value="1"/>
</dbReference>
<dbReference type="NCBIfam" id="TIGR00296">
    <property type="entry name" value="TIGR00296 family protein"/>
    <property type="match status" value="1"/>
</dbReference>
<dbReference type="NCBIfam" id="TIGR04335">
    <property type="entry name" value="AmmeMemoSam_A"/>
    <property type="match status" value="1"/>
</dbReference>
<dbReference type="EMBL" id="DSTK01000009">
    <property type="protein sequence ID" value="HFK96095.1"/>
    <property type="molecule type" value="Genomic_DNA"/>
</dbReference>
<evidence type="ECO:0000259" key="4">
    <source>
        <dbReference type="PROSITE" id="PS51112"/>
    </source>
</evidence>
<name>A0A832A4K1_9BACT</name>
<protein>
    <recommendedName>
        <fullName evidence="2">MEMO1 family protein ENS06_02075</fullName>
    </recommendedName>
</protein>
<dbReference type="InterPro" id="IPR023473">
    <property type="entry name" value="AMMECR1"/>
</dbReference>
<comment type="caution">
    <text evidence="5">The sequence shown here is derived from an EMBL/GenBank/DDBJ whole genome shotgun (WGS) entry which is preliminary data.</text>
</comment>
<dbReference type="Gene3D" id="3.30.700.20">
    <property type="entry name" value="Hypothetical protein ph0010, domain 1"/>
    <property type="match status" value="1"/>
</dbReference>
<feature type="chain" id="PRO_5032514567" description="MEMO1 family protein ENS06_02075" evidence="3">
    <location>
        <begin position="37"/>
        <end position="517"/>
    </location>
</feature>
<feature type="domain" description="AMMECR1" evidence="4">
    <location>
        <begin position="342"/>
        <end position="517"/>
    </location>
</feature>
<evidence type="ECO:0000313" key="5">
    <source>
        <dbReference type="EMBL" id="HFK96095.1"/>
    </source>
</evidence>
<dbReference type="InterPro" id="IPR002733">
    <property type="entry name" value="AMMECR1_domain"/>
</dbReference>
<organism evidence="5">
    <name type="scientific">Desulfacinum infernum</name>
    <dbReference type="NCBI Taxonomy" id="35837"/>
    <lineage>
        <taxon>Bacteria</taxon>
        <taxon>Pseudomonadati</taxon>
        <taxon>Thermodesulfobacteriota</taxon>
        <taxon>Syntrophobacteria</taxon>
        <taxon>Syntrophobacterales</taxon>
        <taxon>Syntrophobacteraceae</taxon>
        <taxon>Desulfacinum</taxon>
    </lineage>
</organism>
<evidence type="ECO:0000256" key="3">
    <source>
        <dbReference type="SAM" id="SignalP"/>
    </source>
</evidence>
<dbReference type="Pfam" id="PF01875">
    <property type="entry name" value="Memo"/>
    <property type="match status" value="1"/>
</dbReference>
<dbReference type="SUPFAM" id="SSF143447">
    <property type="entry name" value="AMMECR1-like"/>
    <property type="match status" value="1"/>
</dbReference>
<reference evidence="5" key="1">
    <citation type="journal article" date="2020" name="mSystems">
        <title>Genome- and Community-Level Interaction Insights into Carbon Utilization and Element Cycling Functions of Hydrothermarchaeota in Hydrothermal Sediment.</title>
        <authorList>
            <person name="Zhou Z."/>
            <person name="Liu Y."/>
            <person name="Xu W."/>
            <person name="Pan J."/>
            <person name="Luo Z.H."/>
            <person name="Li M."/>
        </authorList>
    </citation>
    <scope>NUCLEOTIDE SEQUENCE [LARGE SCALE GENOMIC DNA]</scope>
    <source>
        <strain evidence="5">SpSt-456</strain>
    </source>
</reference>
<dbReference type="SUPFAM" id="SSF53213">
    <property type="entry name" value="LigB-like"/>
    <property type="match status" value="1"/>
</dbReference>
<accession>A0A832A4K1</accession>
<dbReference type="InterPro" id="IPR002737">
    <property type="entry name" value="MEMO1_fam"/>
</dbReference>